<gene>
    <name evidence="1" type="ORF">GTS_10900</name>
</gene>
<dbReference type="AlphaFoldDB" id="A0A4D4J653"/>
<dbReference type="Gene3D" id="3.20.20.410">
    <property type="entry name" value="Protein of unknown function UPF0759"/>
    <property type="match status" value="1"/>
</dbReference>
<evidence type="ECO:0000313" key="1">
    <source>
        <dbReference type="EMBL" id="GDY29457.1"/>
    </source>
</evidence>
<reference evidence="2" key="1">
    <citation type="submission" date="2019-04" db="EMBL/GenBank/DDBJ databases">
        <title>Draft genome sequence of Pseudonocardiaceae bacterium SL3-2-4.</title>
        <authorList>
            <person name="Ningsih F."/>
            <person name="Yokota A."/>
            <person name="Sakai Y."/>
            <person name="Nanatani K."/>
            <person name="Yabe S."/>
            <person name="Oetari A."/>
            <person name="Sjamsuridzal W."/>
        </authorList>
    </citation>
    <scope>NUCLEOTIDE SEQUENCE [LARGE SCALE GENOMIC DNA]</scope>
    <source>
        <strain evidence="2">SL3-2-4</strain>
    </source>
</reference>
<keyword evidence="1" id="KW-0808">Transferase</keyword>
<name>A0A4D4J653_9PSEU</name>
<dbReference type="GO" id="GO:0016301">
    <property type="term" value="F:kinase activity"/>
    <property type="evidence" value="ECO:0007669"/>
    <property type="project" value="UniProtKB-KW"/>
</dbReference>
<dbReference type="Proteomes" id="UP000298860">
    <property type="component" value="Unassembled WGS sequence"/>
</dbReference>
<dbReference type="SUPFAM" id="SSF117396">
    <property type="entry name" value="TM1631-like"/>
    <property type="match status" value="1"/>
</dbReference>
<organism evidence="1 2">
    <name type="scientific">Gandjariella thermophila</name>
    <dbReference type="NCBI Taxonomy" id="1931992"/>
    <lineage>
        <taxon>Bacteria</taxon>
        <taxon>Bacillati</taxon>
        <taxon>Actinomycetota</taxon>
        <taxon>Actinomycetes</taxon>
        <taxon>Pseudonocardiales</taxon>
        <taxon>Pseudonocardiaceae</taxon>
        <taxon>Gandjariella</taxon>
    </lineage>
</organism>
<dbReference type="InterPro" id="IPR036520">
    <property type="entry name" value="UPF0759_sf"/>
</dbReference>
<evidence type="ECO:0000313" key="2">
    <source>
        <dbReference type="Proteomes" id="UP000298860"/>
    </source>
</evidence>
<comment type="caution">
    <text evidence="1">The sequence shown here is derived from an EMBL/GenBank/DDBJ whole genome shotgun (WGS) entry which is preliminary data.</text>
</comment>
<dbReference type="Pfam" id="PF01904">
    <property type="entry name" value="DUF72"/>
    <property type="match status" value="1"/>
</dbReference>
<dbReference type="PANTHER" id="PTHR30348:SF4">
    <property type="entry name" value="DUF72 DOMAIN-CONTAINING PROTEIN"/>
    <property type="match status" value="1"/>
</dbReference>
<proteinExistence type="predicted"/>
<protein>
    <submittedName>
        <fullName evidence="1">Histidine kinase</fullName>
    </submittedName>
</protein>
<dbReference type="EMBL" id="BJFL01000003">
    <property type="protein sequence ID" value="GDY29457.1"/>
    <property type="molecule type" value="Genomic_DNA"/>
</dbReference>
<dbReference type="InterPro" id="IPR002763">
    <property type="entry name" value="DUF72"/>
</dbReference>
<sequence length="309" mass="34136">MPPTARNARTGELTPPGVAVEARAKSARERVTAACSTLAVTSPSLAGASERFSADTNGVAVYVGTSGWQYPHWRGVCYPAGLPQRLWLEEYTRLFPTVELNNAFYRLPTREAFEAWRQRTPPGFVIAVKGSRYLTHIKRLREPAEPVERLMGRAAGLGDRLGPVLLQLPPTLRADAALLDDCLTRFPAGVRVAVEPRHTSWWTEEVRRVLQARGAALCWADRAGPITPLWRTADWGYLRFHEGRARPFPRYGRQALRSWAARTAEAWPADSDVYAYFNNDTGGAAVADAEAFTREAESLGLSVVHPVAA</sequence>
<keyword evidence="2" id="KW-1185">Reference proteome</keyword>
<dbReference type="PANTHER" id="PTHR30348">
    <property type="entry name" value="UNCHARACTERIZED PROTEIN YECE"/>
    <property type="match status" value="1"/>
</dbReference>
<accession>A0A4D4J653</accession>
<keyword evidence="1" id="KW-0418">Kinase</keyword>